<dbReference type="EMBL" id="CP000478">
    <property type="protein sequence ID" value="ABK16214.1"/>
    <property type="molecule type" value="Genomic_DNA"/>
</dbReference>
<dbReference type="InParanoid" id="A0LFL2"/>
<reference evidence="3 4" key="1">
    <citation type="submission" date="2006-10" db="EMBL/GenBank/DDBJ databases">
        <title>Complete sequence of Syntrophobacter fumaroxidans MPOB.</title>
        <authorList>
            <consortium name="US DOE Joint Genome Institute"/>
            <person name="Copeland A."/>
            <person name="Lucas S."/>
            <person name="Lapidus A."/>
            <person name="Barry K."/>
            <person name="Detter J.C."/>
            <person name="Glavina del Rio T."/>
            <person name="Hammon N."/>
            <person name="Israni S."/>
            <person name="Pitluck S."/>
            <person name="Goltsman E.G."/>
            <person name="Martinez M."/>
            <person name="Schmutz J."/>
            <person name="Larimer F."/>
            <person name="Land M."/>
            <person name="Hauser L."/>
            <person name="Kyrpides N."/>
            <person name="Kim E."/>
            <person name="Boone D.R."/>
            <person name="Brockman F."/>
            <person name="Culley D."/>
            <person name="Ferry J."/>
            <person name="Gunsalus R."/>
            <person name="McInerney M.J."/>
            <person name="Morrison M."/>
            <person name="Plugge C."/>
            <person name="Rohlin L."/>
            <person name="Scholten J."/>
            <person name="Sieber J."/>
            <person name="Stams A.J.M."/>
            <person name="Worm P."/>
            <person name="Henstra A.M."/>
            <person name="Richardson P."/>
        </authorList>
    </citation>
    <scope>NUCLEOTIDE SEQUENCE [LARGE SCALE GENOMIC DNA]</scope>
    <source>
        <strain evidence="4">DSM 10017 / MPOB</strain>
    </source>
</reference>
<feature type="domain" description="Metallo-beta-lactamase" evidence="2">
    <location>
        <begin position="161"/>
        <end position="349"/>
    </location>
</feature>
<keyword evidence="1" id="KW-0812">Transmembrane</keyword>
<dbReference type="SUPFAM" id="SSF56281">
    <property type="entry name" value="Metallo-hydrolase/oxidoreductase"/>
    <property type="match status" value="1"/>
</dbReference>
<protein>
    <submittedName>
        <fullName evidence="3">Outer membrane protein</fullName>
    </submittedName>
</protein>
<dbReference type="HOGENOM" id="CLU_020884_1_0_7"/>
<dbReference type="Gene3D" id="3.60.15.10">
    <property type="entry name" value="Ribonuclease Z/Hydroxyacylglutathione hydrolase-like"/>
    <property type="match status" value="1"/>
</dbReference>
<dbReference type="Proteomes" id="UP000001784">
    <property type="component" value="Chromosome"/>
</dbReference>
<keyword evidence="1" id="KW-0472">Membrane</keyword>
<dbReference type="GO" id="GO:0005737">
    <property type="term" value="C:cytoplasm"/>
    <property type="evidence" value="ECO:0007669"/>
    <property type="project" value="TreeGrafter"/>
</dbReference>
<keyword evidence="4" id="KW-1185">Reference proteome</keyword>
<organism evidence="3 4">
    <name type="scientific">Syntrophobacter fumaroxidans (strain DSM 10017 / MPOB)</name>
    <dbReference type="NCBI Taxonomy" id="335543"/>
    <lineage>
        <taxon>Bacteria</taxon>
        <taxon>Pseudomonadati</taxon>
        <taxon>Thermodesulfobacteriota</taxon>
        <taxon>Syntrophobacteria</taxon>
        <taxon>Syntrophobacterales</taxon>
        <taxon>Syntrophobacteraceae</taxon>
        <taxon>Syntrophobacter</taxon>
    </lineage>
</organism>
<gene>
    <name evidence="3" type="ordered locus">Sfum_0514</name>
</gene>
<sequence length="398" mass="45691">MAFAGRRNRKDPLNPVLEEYGETGMIPVSGSGLMRKSIILFLVVVLGTALFFSCMHNPAPFDEAKWRRQVDAQSVEQLYAPHFNDGRYFNPWAPMEHGGFWRLVKWKMSSKAHYSEEEKNHRPKFIPELKARIQGMPEGDFIAWIGHSTFLLRIGGDYWITDPIFSERAFLPRRITPPAITGEELKALAPSLNVLISHNHYDHLDEESVRSLPRASRFYVPLGLGNHVASLHEGAVQELDWWREIDLGGGNKLVCLPAQHWSRRFGQGFNETLWAGFLLITPEISVYYGADSGYFIGYREIGRRYPNIHYALLSTTAYHPRWFMHYAHKSIPEALDAFHDLGARYFIPTQWGTFPLGDEPPGYPALDLMRTIQERKLDPSRFLVLDIGEIRPLRGARE</sequence>
<dbReference type="eggNOG" id="COG2220">
    <property type="taxonomic scope" value="Bacteria"/>
</dbReference>
<dbReference type="AlphaFoldDB" id="A0LFL2"/>
<name>A0LFL2_SYNFM</name>
<accession>A0LFL2</accession>
<proteinExistence type="predicted"/>
<keyword evidence="1" id="KW-1133">Transmembrane helix</keyword>
<dbReference type="KEGG" id="sfu:Sfum_0514"/>
<evidence type="ECO:0000313" key="4">
    <source>
        <dbReference type="Proteomes" id="UP000001784"/>
    </source>
</evidence>
<dbReference type="InterPro" id="IPR001279">
    <property type="entry name" value="Metallo-B-lactamas"/>
</dbReference>
<feature type="transmembrane region" description="Helical" evidence="1">
    <location>
        <begin position="38"/>
        <end position="59"/>
    </location>
</feature>
<dbReference type="Pfam" id="PF12706">
    <property type="entry name" value="Lactamase_B_2"/>
    <property type="match status" value="1"/>
</dbReference>
<dbReference type="STRING" id="335543.Sfum_0514"/>
<evidence type="ECO:0000256" key="1">
    <source>
        <dbReference type="SAM" id="Phobius"/>
    </source>
</evidence>
<evidence type="ECO:0000259" key="2">
    <source>
        <dbReference type="Pfam" id="PF12706"/>
    </source>
</evidence>
<dbReference type="InterPro" id="IPR036866">
    <property type="entry name" value="RibonucZ/Hydroxyglut_hydro"/>
</dbReference>
<evidence type="ECO:0000313" key="3">
    <source>
        <dbReference type="EMBL" id="ABK16214.1"/>
    </source>
</evidence>
<dbReference type="PANTHER" id="PTHR15032:SF4">
    <property type="entry name" value="N-ACYL-PHOSPHATIDYLETHANOLAMINE-HYDROLYZING PHOSPHOLIPASE D"/>
    <property type="match status" value="1"/>
</dbReference>
<dbReference type="PANTHER" id="PTHR15032">
    <property type="entry name" value="N-ACYL-PHOSPHATIDYLETHANOLAMINE-HYDROLYZING PHOSPHOLIPASE D"/>
    <property type="match status" value="1"/>
</dbReference>